<organism evidence="1 2">
    <name type="scientific">Timema podura</name>
    <name type="common">Walking stick</name>
    <dbReference type="NCBI Taxonomy" id="61482"/>
    <lineage>
        <taxon>Eukaryota</taxon>
        <taxon>Metazoa</taxon>
        <taxon>Ecdysozoa</taxon>
        <taxon>Arthropoda</taxon>
        <taxon>Hexapoda</taxon>
        <taxon>Insecta</taxon>
        <taxon>Pterygota</taxon>
        <taxon>Neoptera</taxon>
        <taxon>Polyneoptera</taxon>
        <taxon>Phasmatodea</taxon>
        <taxon>Timematodea</taxon>
        <taxon>Timematoidea</taxon>
        <taxon>Timematidae</taxon>
        <taxon>Timema</taxon>
    </lineage>
</organism>
<proteinExistence type="predicted"/>
<dbReference type="EMBL" id="CAJPIN010036603">
    <property type="protein sequence ID" value="CAG2064749.1"/>
    <property type="molecule type" value="Genomic_DNA"/>
</dbReference>
<evidence type="ECO:0000313" key="2">
    <source>
        <dbReference type="Proteomes" id="UP001153148"/>
    </source>
</evidence>
<reference evidence="1" key="1">
    <citation type="submission" date="2021-03" db="EMBL/GenBank/DDBJ databases">
        <authorList>
            <person name="Tran Van P."/>
        </authorList>
    </citation>
    <scope>NUCLEOTIDE SEQUENCE</scope>
</reference>
<dbReference type="Proteomes" id="UP001153148">
    <property type="component" value="Unassembled WGS sequence"/>
</dbReference>
<protein>
    <submittedName>
        <fullName evidence="1">Uncharacterized protein</fullName>
    </submittedName>
</protein>
<keyword evidence="2" id="KW-1185">Reference proteome</keyword>
<sequence>MGQLVGVTTRATLSTVSASSGLSLTTNMSHKCHLKLYKTVRLTFYSISEIVRGNG</sequence>
<comment type="caution">
    <text evidence="1">The sequence shown here is derived from an EMBL/GenBank/DDBJ whole genome shotgun (WGS) entry which is preliminary data.</text>
</comment>
<accession>A0ABN7PF25</accession>
<gene>
    <name evidence="1" type="ORF">TPAB3V08_LOCUS11693</name>
</gene>
<evidence type="ECO:0000313" key="1">
    <source>
        <dbReference type="EMBL" id="CAG2064749.1"/>
    </source>
</evidence>
<name>A0ABN7PF25_TIMPD</name>